<dbReference type="EC" id="3.4.11.2" evidence="2"/>
<dbReference type="VEuPathDB" id="ToxoDB:TGGT1_224350B"/>
<sequence length="229" mass="25258">MRLLALPPSVQLQTSPAECGPLLPYGRERQRGGSARDESLQICKGHDGEICCAVDSLRHRRTRTDRRSRAVLQRREGRSVGSGQVVRGAGFVGCAERDGDGEGAAEARRLHREESEPAASVDFLVHEKSAVPQQGWRRLRAPGGLRPRSRSLQSADRCTRRGGFSAVEEIRRNPTEGNAQAAEENRERSWAVCRYTGNRPEGSRRRPRGSDCLGAETADRDTPLYTGKS</sequence>
<dbReference type="EMBL" id="AAQM03000112">
    <property type="protein sequence ID" value="EPR62053.1"/>
    <property type="molecule type" value="Genomic_DNA"/>
</dbReference>
<keyword evidence="2" id="KW-0378">Hydrolase</keyword>
<dbReference type="Proteomes" id="UP000005641">
    <property type="component" value="Unassembled WGS sequence"/>
</dbReference>
<feature type="compositionally biased region" description="Basic and acidic residues" evidence="1">
    <location>
        <begin position="97"/>
        <end position="115"/>
    </location>
</feature>
<name>S7WC59_TOXGG</name>
<proteinExistence type="predicted"/>
<keyword evidence="2" id="KW-0031">Aminopeptidase</keyword>
<reference evidence="2 3" key="1">
    <citation type="submission" date="2006-05" db="EMBL/GenBank/DDBJ databases">
        <authorList>
            <person name="Paulsen I."/>
        </authorList>
    </citation>
    <scope>NUCLEOTIDE SEQUENCE [LARGE SCALE GENOMIC DNA]</scope>
    <source>
        <strain evidence="2 3">GT1</strain>
    </source>
</reference>
<comment type="caution">
    <text evidence="2">The sequence shown here is derived from an EMBL/GenBank/DDBJ whole genome shotgun (WGS) entry which is preliminary data.</text>
</comment>
<dbReference type="GO" id="GO:0016285">
    <property type="term" value="F:alanyl aminopeptidase activity"/>
    <property type="evidence" value="ECO:0007669"/>
    <property type="project" value="UniProtKB-EC"/>
</dbReference>
<gene>
    <name evidence="2" type="ORF">TGGT1_224350B</name>
</gene>
<dbReference type="AlphaFoldDB" id="S7WC59"/>
<protein>
    <submittedName>
        <fullName evidence="2">Putative aminopeptidase N</fullName>
        <ecNumber evidence="2">3.4.11.2</ecNumber>
    </submittedName>
</protein>
<feature type="region of interest" description="Disordered" evidence="1">
    <location>
        <begin position="97"/>
        <end position="117"/>
    </location>
</feature>
<accession>S7WC59</accession>
<keyword evidence="2" id="KW-0645">Protease</keyword>
<feature type="region of interest" description="Disordered" evidence="1">
    <location>
        <begin position="139"/>
        <end position="229"/>
    </location>
</feature>
<organism evidence="2 3">
    <name type="scientific">Toxoplasma gondii (strain ATCC 50853 / GT1)</name>
    <dbReference type="NCBI Taxonomy" id="507601"/>
    <lineage>
        <taxon>Eukaryota</taxon>
        <taxon>Sar</taxon>
        <taxon>Alveolata</taxon>
        <taxon>Apicomplexa</taxon>
        <taxon>Conoidasida</taxon>
        <taxon>Coccidia</taxon>
        <taxon>Eucoccidiorida</taxon>
        <taxon>Eimeriorina</taxon>
        <taxon>Sarcocystidae</taxon>
        <taxon>Toxoplasma</taxon>
    </lineage>
</organism>
<evidence type="ECO:0000313" key="3">
    <source>
        <dbReference type="Proteomes" id="UP000005641"/>
    </source>
</evidence>
<evidence type="ECO:0000313" key="2">
    <source>
        <dbReference type="EMBL" id="EPR62053.1"/>
    </source>
</evidence>
<evidence type="ECO:0000256" key="1">
    <source>
        <dbReference type="SAM" id="MobiDB-lite"/>
    </source>
</evidence>
<reference evidence="2 3" key="2">
    <citation type="submission" date="2013-05" db="EMBL/GenBank/DDBJ databases">
        <authorList>
            <person name="Sibley D."/>
            <person name="Venepally P."/>
            <person name="Karamycheva S."/>
            <person name="Hadjithomas M."/>
            <person name="Khan A."/>
            <person name="Brunk B."/>
            <person name="Roos D."/>
            <person name="Caler E."/>
            <person name="Lorenzi H."/>
        </authorList>
    </citation>
    <scope>NUCLEOTIDE SEQUENCE [LARGE SCALE GENOMIC DNA]</scope>
    <source>
        <strain evidence="2 3">GT1</strain>
    </source>
</reference>